<dbReference type="EMBL" id="LR746496">
    <property type="protein sequence ID" value="CAA7601281.1"/>
    <property type="molecule type" value="Genomic_DNA"/>
</dbReference>
<name>A0A8S0WY42_9FIRM</name>
<evidence type="ECO:0000256" key="1">
    <source>
        <dbReference type="ARBA" id="ARBA00022737"/>
    </source>
</evidence>
<evidence type="ECO:0000313" key="5">
    <source>
        <dbReference type="EMBL" id="CEJ08809.1"/>
    </source>
</evidence>
<dbReference type="Pfam" id="PF14559">
    <property type="entry name" value="TPR_19"/>
    <property type="match status" value="1"/>
</dbReference>
<feature type="repeat" description="TPR" evidence="3">
    <location>
        <begin position="119"/>
        <end position="152"/>
    </location>
</feature>
<accession>A0A8S0WY42</accession>
<proteinExistence type="predicted"/>
<dbReference type="KEGG" id="aacx:DEACI_1935"/>
<feature type="repeat" description="TPR" evidence="3">
    <location>
        <begin position="153"/>
        <end position="186"/>
    </location>
</feature>
<dbReference type="InterPro" id="IPR019734">
    <property type="entry name" value="TPR_rpt"/>
</dbReference>
<protein>
    <submittedName>
        <fullName evidence="5">Tetratricopeptide repeat protein</fullName>
    </submittedName>
    <submittedName>
        <fullName evidence="4">Tetratricopeptide repeat-containing domain protein</fullName>
    </submittedName>
</protein>
<feature type="repeat" description="TPR" evidence="3">
    <location>
        <begin position="288"/>
        <end position="321"/>
    </location>
</feature>
<organism evidence="4">
    <name type="scientific">Acididesulfobacillus acetoxydans</name>
    <dbReference type="NCBI Taxonomy" id="1561005"/>
    <lineage>
        <taxon>Bacteria</taxon>
        <taxon>Bacillati</taxon>
        <taxon>Bacillota</taxon>
        <taxon>Clostridia</taxon>
        <taxon>Eubacteriales</taxon>
        <taxon>Peptococcaceae</taxon>
        <taxon>Acididesulfobacillus</taxon>
    </lineage>
</organism>
<keyword evidence="1" id="KW-0677">Repeat</keyword>
<dbReference type="RefSeq" id="WP_240984835.1">
    <property type="nucleotide sequence ID" value="NZ_CDGJ01000095.1"/>
</dbReference>
<evidence type="ECO:0000313" key="4">
    <source>
        <dbReference type="EMBL" id="CAA7601281.1"/>
    </source>
</evidence>
<dbReference type="PANTHER" id="PTHR45586">
    <property type="entry name" value="TPR REPEAT-CONTAINING PROTEIN PA4667"/>
    <property type="match status" value="1"/>
</dbReference>
<dbReference type="AlphaFoldDB" id="A0A8S0WY42"/>
<feature type="repeat" description="TPR" evidence="3">
    <location>
        <begin position="254"/>
        <end position="287"/>
    </location>
</feature>
<feature type="repeat" description="TPR" evidence="3">
    <location>
        <begin position="220"/>
        <end position="253"/>
    </location>
</feature>
<sequence>MSHPLVSKTGDERRQVPVFWREFKANVLSLRGKNDEAIEVWVELLRSDLPRPQFQIVEKLIKARVYVEAKEYLEKLVEKPGGDLGEIKYQLARSCLGLGLVQEAKEAIEEALEVCPEKAAYWSTLADCQLEQGEWRLAAEALDKSLRADPKQAETVFRLGTIYSYNGEYAEALRCFSGACQLQPRKVGYWEMKAEMHLELGQIREACFSYKQALRYCADPEIMARTAYCYVQLDEIEKGTRYYEKTLKHEPDHYDSLCNLAAIYQNQGRSNEALRLLERAHSIFPNDAILLNNLAYIMVHLGRTRKAQEYYQAALSLTPQHPLILYNLSVCLASKGEWNGAIEIIQQLLEIDPDHSDAWALLGNIYDEIAEPELAIDCFNKALKLA</sequence>
<evidence type="ECO:0000256" key="2">
    <source>
        <dbReference type="ARBA" id="ARBA00022803"/>
    </source>
</evidence>
<gene>
    <name evidence="4" type="ORF">DEACI_1935</name>
    <name evidence="5" type="ORF">DEACI_3289</name>
</gene>
<dbReference type="SUPFAM" id="SSF48452">
    <property type="entry name" value="TPR-like"/>
    <property type="match status" value="2"/>
</dbReference>
<dbReference type="Proteomes" id="UP000836597">
    <property type="component" value="Chromosome"/>
</dbReference>
<reference evidence="4" key="2">
    <citation type="submission" date="2020-01" db="EMBL/GenBank/DDBJ databases">
        <authorList>
            <person name="Hornung B."/>
        </authorList>
    </citation>
    <scope>NUCLEOTIDE SEQUENCE</scope>
    <source>
        <strain evidence="4">PacBioINE</strain>
    </source>
</reference>
<evidence type="ECO:0000313" key="6">
    <source>
        <dbReference type="Proteomes" id="UP001071230"/>
    </source>
</evidence>
<dbReference type="SMART" id="SM00028">
    <property type="entry name" value="TPR"/>
    <property type="match status" value="9"/>
</dbReference>
<dbReference type="Pfam" id="PF13431">
    <property type="entry name" value="TPR_17"/>
    <property type="match status" value="1"/>
</dbReference>
<keyword evidence="6" id="KW-1185">Reference proteome</keyword>
<dbReference type="Pfam" id="PF13432">
    <property type="entry name" value="TPR_16"/>
    <property type="match status" value="2"/>
</dbReference>
<reference evidence="5" key="1">
    <citation type="submission" date="2014-11" db="EMBL/GenBank/DDBJ databases">
        <authorList>
            <person name="Hornung B.V."/>
        </authorList>
    </citation>
    <scope>NUCLEOTIDE SEQUENCE</scope>
    <source>
        <strain evidence="5">INE</strain>
    </source>
</reference>
<dbReference type="InterPro" id="IPR011990">
    <property type="entry name" value="TPR-like_helical_dom_sf"/>
</dbReference>
<evidence type="ECO:0000256" key="3">
    <source>
        <dbReference type="PROSITE-ProRule" id="PRU00339"/>
    </source>
</evidence>
<dbReference type="PROSITE" id="PS50293">
    <property type="entry name" value="TPR_REGION"/>
    <property type="match status" value="1"/>
</dbReference>
<dbReference type="PANTHER" id="PTHR45586:SF1">
    <property type="entry name" value="LIPOPOLYSACCHARIDE ASSEMBLY PROTEIN B"/>
    <property type="match status" value="1"/>
</dbReference>
<dbReference type="Proteomes" id="UP001071230">
    <property type="component" value="Unassembled WGS sequence"/>
</dbReference>
<dbReference type="EMBL" id="CDGJ01000095">
    <property type="protein sequence ID" value="CEJ08809.1"/>
    <property type="molecule type" value="Genomic_DNA"/>
</dbReference>
<dbReference type="Gene3D" id="1.25.40.10">
    <property type="entry name" value="Tetratricopeptide repeat domain"/>
    <property type="match status" value="2"/>
</dbReference>
<keyword evidence="2 3" id="KW-0802">TPR repeat</keyword>
<feature type="repeat" description="TPR" evidence="3">
    <location>
        <begin position="322"/>
        <end position="355"/>
    </location>
</feature>
<dbReference type="InterPro" id="IPR051012">
    <property type="entry name" value="CellSynth/LPSAsmb/PSIAsmb"/>
</dbReference>
<dbReference type="PROSITE" id="PS50005">
    <property type="entry name" value="TPR"/>
    <property type="match status" value="6"/>
</dbReference>